<dbReference type="SUPFAM" id="SSF69593">
    <property type="entry name" value="Glycerol-3-phosphate (1)-acyltransferase"/>
    <property type="match status" value="1"/>
</dbReference>
<dbReference type="Proteomes" id="UP000198521">
    <property type="component" value="Unassembled WGS sequence"/>
</dbReference>
<dbReference type="PANTHER" id="PTHR10434">
    <property type="entry name" value="1-ACYL-SN-GLYCEROL-3-PHOSPHATE ACYLTRANSFERASE"/>
    <property type="match status" value="1"/>
</dbReference>
<organism evidence="5 6">
    <name type="scientific">Aquimarina amphilecti</name>
    <dbReference type="NCBI Taxonomy" id="1038014"/>
    <lineage>
        <taxon>Bacteria</taxon>
        <taxon>Pseudomonadati</taxon>
        <taxon>Bacteroidota</taxon>
        <taxon>Flavobacteriia</taxon>
        <taxon>Flavobacteriales</taxon>
        <taxon>Flavobacteriaceae</taxon>
        <taxon>Aquimarina</taxon>
    </lineage>
</organism>
<evidence type="ECO:0000313" key="5">
    <source>
        <dbReference type="EMBL" id="SEK31070.1"/>
    </source>
</evidence>
<evidence type="ECO:0000259" key="4">
    <source>
        <dbReference type="SMART" id="SM00563"/>
    </source>
</evidence>
<dbReference type="Pfam" id="PF01553">
    <property type="entry name" value="Acyltransferase"/>
    <property type="match status" value="1"/>
</dbReference>
<dbReference type="SMART" id="SM00563">
    <property type="entry name" value="PlsC"/>
    <property type="match status" value="1"/>
</dbReference>
<protein>
    <submittedName>
        <fullName evidence="5">1-acyl-sn-glycerol-3-phosphate acyltransferases</fullName>
    </submittedName>
</protein>
<keyword evidence="6" id="KW-1185">Reference proteome</keyword>
<evidence type="ECO:0000313" key="6">
    <source>
        <dbReference type="Proteomes" id="UP000198521"/>
    </source>
</evidence>
<dbReference type="AlphaFoldDB" id="A0A1H7G3P6"/>
<dbReference type="OrthoDB" id="9796839at2"/>
<proteinExistence type="predicted"/>
<keyword evidence="3 5" id="KW-0012">Acyltransferase</keyword>
<evidence type="ECO:0000256" key="2">
    <source>
        <dbReference type="ARBA" id="ARBA00022679"/>
    </source>
</evidence>
<sequence>MMRLASFIFYKIMGWKMIGDFSSETIKKCVVIAVPHTSWHDFYLGLLIRKINGVKISFMGKKELFRWPFGWYFRKVGGIALDRTPGQNKVEAIAKEFEKRDELRLTLAPEGTRKKVSTWKTGFYYIAVAAEVPIIMVAFDFGKKQIVISDPFYPTNDLDKDLQFMYTFFKGVKGKIPAYSFEPESEV</sequence>
<dbReference type="STRING" id="1038014.SAMN04487910_0220"/>
<dbReference type="GO" id="GO:0006654">
    <property type="term" value="P:phosphatidic acid biosynthetic process"/>
    <property type="evidence" value="ECO:0007669"/>
    <property type="project" value="TreeGrafter"/>
</dbReference>
<comment type="pathway">
    <text evidence="1">Lipid metabolism.</text>
</comment>
<gene>
    <name evidence="5" type="ORF">SAMN04487910_0220</name>
</gene>
<name>A0A1H7G3P6_AQUAM</name>
<dbReference type="RefSeq" id="WP_091404333.1">
    <property type="nucleotide sequence ID" value="NZ_FOAB01000001.1"/>
</dbReference>
<dbReference type="EMBL" id="FOAB01000001">
    <property type="protein sequence ID" value="SEK31070.1"/>
    <property type="molecule type" value="Genomic_DNA"/>
</dbReference>
<dbReference type="GO" id="GO:0003841">
    <property type="term" value="F:1-acylglycerol-3-phosphate O-acyltransferase activity"/>
    <property type="evidence" value="ECO:0007669"/>
    <property type="project" value="TreeGrafter"/>
</dbReference>
<keyword evidence="2 5" id="KW-0808">Transferase</keyword>
<evidence type="ECO:0000256" key="1">
    <source>
        <dbReference type="ARBA" id="ARBA00005189"/>
    </source>
</evidence>
<feature type="domain" description="Phospholipid/glycerol acyltransferase" evidence="4">
    <location>
        <begin position="30"/>
        <end position="142"/>
    </location>
</feature>
<evidence type="ECO:0000256" key="3">
    <source>
        <dbReference type="ARBA" id="ARBA00023315"/>
    </source>
</evidence>
<dbReference type="PANTHER" id="PTHR10434:SF9">
    <property type="entry name" value="PHOSPHOLIPID_GLYCEROL ACYLTRANSFERASE DOMAIN-CONTAINING PROTEIN"/>
    <property type="match status" value="1"/>
</dbReference>
<reference evidence="5 6" key="1">
    <citation type="submission" date="2016-10" db="EMBL/GenBank/DDBJ databases">
        <authorList>
            <person name="de Groot N.N."/>
        </authorList>
    </citation>
    <scope>NUCLEOTIDE SEQUENCE [LARGE SCALE GENOMIC DNA]</scope>
    <source>
        <strain evidence="5 6">DSM 25232</strain>
    </source>
</reference>
<dbReference type="InterPro" id="IPR002123">
    <property type="entry name" value="Plipid/glycerol_acylTrfase"/>
</dbReference>
<accession>A0A1H7G3P6</accession>